<evidence type="ECO:0000313" key="1">
    <source>
        <dbReference type="EMBL" id="GEM49881.1"/>
    </source>
</evidence>
<dbReference type="OrthoDB" id="69796at2"/>
<keyword evidence="2" id="KW-1185">Reference proteome</keyword>
<accession>A0A511NBZ1</accession>
<protein>
    <recommendedName>
        <fullName evidence="3">DUF1844 domain-containing protein</fullName>
    </recommendedName>
</protein>
<dbReference type="Proteomes" id="UP000321306">
    <property type="component" value="Unassembled WGS sequence"/>
</dbReference>
<comment type="caution">
    <text evidence="1">The sequence shown here is derived from an EMBL/GenBank/DDBJ whole genome shotgun (WGS) entry which is preliminary data.</text>
</comment>
<dbReference type="RefSeq" id="WP_146891314.1">
    <property type="nucleotide sequence ID" value="NZ_BJXB01000046.1"/>
</dbReference>
<dbReference type="EMBL" id="BJXB01000046">
    <property type="protein sequence ID" value="GEM49881.1"/>
    <property type="molecule type" value="Genomic_DNA"/>
</dbReference>
<name>A0A511NBZ1_DEIC1</name>
<evidence type="ECO:0008006" key="3">
    <source>
        <dbReference type="Google" id="ProtNLM"/>
    </source>
</evidence>
<dbReference type="AlphaFoldDB" id="A0A511NBZ1"/>
<organism evidence="1 2">
    <name type="scientific">Deinococcus cellulosilyticus (strain DSM 18568 / NBRC 106333 / KACC 11606 / 5516J-15)</name>
    <dbReference type="NCBI Taxonomy" id="1223518"/>
    <lineage>
        <taxon>Bacteria</taxon>
        <taxon>Thermotogati</taxon>
        <taxon>Deinococcota</taxon>
        <taxon>Deinococci</taxon>
        <taxon>Deinococcales</taxon>
        <taxon>Deinococcaceae</taxon>
        <taxon>Deinococcus</taxon>
    </lineage>
</organism>
<proteinExistence type="predicted"/>
<gene>
    <name evidence="1" type="ORF">DC3_55160</name>
</gene>
<dbReference type="Pfam" id="PF08899">
    <property type="entry name" value="DUF1844"/>
    <property type="match status" value="1"/>
</dbReference>
<evidence type="ECO:0000313" key="2">
    <source>
        <dbReference type="Proteomes" id="UP000321306"/>
    </source>
</evidence>
<sequence>MPNADFVGLVQSLLSTAEGAMGEFSPVHHRVQNDGLARDRAKKTVESSLRLLIMLQEKTRGNLDFTESDILSSAIQVVRDYHHQFEA</sequence>
<reference evidence="1 2" key="1">
    <citation type="submission" date="2019-07" db="EMBL/GenBank/DDBJ databases">
        <title>Whole genome shotgun sequence of Deinococcus cellulosilyticus NBRC 106333.</title>
        <authorList>
            <person name="Hosoyama A."/>
            <person name="Uohara A."/>
            <person name="Ohji S."/>
            <person name="Ichikawa N."/>
        </authorList>
    </citation>
    <scope>NUCLEOTIDE SEQUENCE [LARGE SCALE GENOMIC DNA]</scope>
    <source>
        <strain evidence="1 2">NBRC 106333</strain>
    </source>
</reference>
<dbReference type="InterPro" id="IPR014995">
    <property type="entry name" value="DUF1844"/>
</dbReference>